<evidence type="ECO:0000313" key="3">
    <source>
        <dbReference type="Proteomes" id="UP000176593"/>
    </source>
</evidence>
<accession>A0A1F7V6J3</accession>
<dbReference type="InterPro" id="IPR044992">
    <property type="entry name" value="ChyE-like"/>
</dbReference>
<name>A0A1F7V6J3_9BACT</name>
<comment type="caution">
    <text evidence="2">The sequence shown here is derived from an EMBL/GenBank/DDBJ whole genome shotgun (WGS) entry which is preliminary data.</text>
</comment>
<gene>
    <name evidence="2" type="ORF">A3I41_01150</name>
</gene>
<organism evidence="2 3">
    <name type="scientific">Candidatus Uhrbacteria bacterium RIFCSPLOWO2_02_FULL_48_18</name>
    <dbReference type="NCBI Taxonomy" id="1802408"/>
    <lineage>
        <taxon>Bacteria</taxon>
        <taxon>Candidatus Uhriibacteriota</taxon>
    </lineage>
</organism>
<dbReference type="Pfam" id="PF00117">
    <property type="entry name" value="GATase"/>
    <property type="match status" value="1"/>
</dbReference>
<reference evidence="2 3" key="1">
    <citation type="journal article" date="2016" name="Nat. Commun.">
        <title>Thousands of microbial genomes shed light on interconnected biogeochemical processes in an aquifer system.</title>
        <authorList>
            <person name="Anantharaman K."/>
            <person name="Brown C.T."/>
            <person name="Hug L.A."/>
            <person name="Sharon I."/>
            <person name="Castelle C.J."/>
            <person name="Probst A.J."/>
            <person name="Thomas B.C."/>
            <person name="Singh A."/>
            <person name="Wilkins M.J."/>
            <person name="Karaoz U."/>
            <person name="Brodie E.L."/>
            <person name="Williams K.H."/>
            <person name="Hubbard S.S."/>
            <person name="Banfield J.F."/>
        </authorList>
    </citation>
    <scope>NUCLEOTIDE SEQUENCE [LARGE SCALE GENOMIC DNA]</scope>
</reference>
<dbReference type="PROSITE" id="PS51273">
    <property type="entry name" value="GATASE_TYPE_1"/>
    <property type="match status" value="1"/>
</dbReference>
<dbReference type="SUPFAM" id="SSF52317">
    <property type="entry name" value="Class I glutamine amidotransferase-like"/>
    <property type="match status" value="1"/>
</dbReference>
<sequence>MPIVICEYAPGRTEAFAQWLPHATIVRRHLGEPIPDVFDGIVFAGGPMSAHAEDRKAFPFLQEDFDLIQHLHAQQNGPWMAGVCLGAQLITFALGGEVCEGLFVRGWNQIRPVTQDLLFEACDAPVQFEFHRNHITRLPAGATLLADSDMDYVEAYRVGNRVLVVAYHPEIAAEDANRIYDMARLTESERHEDRFVEPSVTARRASAQFFVALNQLGKGETV</sequence>
<dbReference type="InterPro" id="IPR017926">
    <property type="entry name" value="GATASE"/>
</dbReference>
<proteinExistence type="predicted"/>
<evidence type="ECO:0000313" key="2">
    <source>
        <dbReference type="EMBL" id="OGL86166.1"/>
    </source>
</evidence>
<dbReference type="PANTHER" id="PTHR42695:SF5">
    <property type="entry name" value="GLUTAMINE AMIDOTRANSFERASE YLR126C-RELATED"/>
    <property type="match status" value="1"/>
</dbReference>
<dbReference type="EMBL" id="MGEQ01000010">
    <property type="protein sequence ID" value="OGL86166.1"/>
    <property type="molecule type" value="Genomic_DNA"/>
</dbReference>
<dbReference type="Gene3D" id="3.40.50.880">
    <property type="match status" value="1"/>
</dbReference>
<evidence type="ECO:0000259" key="1">
    <source>
        <dbReference type="Pfam" id="PF00117"/>
    </source>
</evidence>
<feature type="domain" description="Glutamine amidotransferase" evidence="1">
    <location>
        <begin position="38"/>
        <end position="174"/>
    </location>
</feature>
<dbReference type="PANTHER" id="PTHR42695">
    <property type="entry name" value="GLUTAMINE AMIDOTRANSFERASE YLR126C-RELATED"/>
    <property type="match status" value="1"/>
</dbReference>
<dbReference type="GO" id="GO:0005829">
    <property type="term" value="C:cytosol"/>
    <property type="evidence" value="ECO:0007669"/>
    <property type="project" value="TreeGrafter"/>
</dbReference>
<dbReference type="InterPro" id="IPR029062">
    <property type="entry name" value="Class_I_gatase-like"/>
</dbReference>
<dbReference type="Proteomes" id="UP000176593">
    <property type="component" value="Unassembled WGS sequence"/>
</dbReference>
<protein>
    <recommendedName>
        <fullName evidence="1">Glutamine amidotransferase domain-containing protein</fullName>
    </recommendedName>
</protein>
<dbReference type="AlphaFoldDB" id="A0A1F7V6J3"/>